<dbReference type="InterPro" id="IPR023606">
    <property type="entry name" value="CoA-Trfase_III_dom_1_sf"/>
</dbReference>
<name>A0A6J6T1W0_9ZZZZ</name>
<dbReference type="EMBL" id="CAFABA010000039">
    <property type="protein sequence ID" value="CAB4828001.1"/>
    <property type="molecule type" value="Genomic_DNA"/>
</dbReference>
<evidence type="ECO:0000256" key="1">
    <source>
        <dbReference type="ARBA" id="ARBA00022679"/>
    </source>
</evidence>
<dbReference type="InterPro" id="IPR050509">
    <property type="entry name" value="CoA-transferase_III"/>
</dbReference>
<keyword evidence="1" id="KW-0808">Transferase</keyword>
<accession>A0A6J6T1W0</accession>
<dbReference type="Gene3D" id="3.40.50.10540">
    <property type="entry name" value="Crotonobetainyl-coa:carnitine coa-transferase, domain 1"/>
    <property type="match status" value="2"/>
</dbReference>
<protein>
    <submittedName>
        <fullName evidence="2">Unannotated protein</fullName>
    </submittedName>
</protein>
<evidence type="ECO:0000313" key="3">
    <source>
        <dbReference type="EMBL" id="CAB4828001.1"/>
    </source>
</evidence>
<dbReference type="PANTHER" id="PTHR48228:SF6">
    <property type="entry name" value="L-CARNITINE COA-TRANSFERASE"/>
    <property type="match status" value="1"/>
</dbReference>
<evidence type="ECO:0000313" key="4">
    <source>
        <dbReference type="EMBL" id="CAB5014834.1"/>
    </source>
</evidence>
<evidence type="ECO:0000313" key="2">
    <source>
        <dbReference type="EMBL" id="CAB4741121.1"/>
    </source>
</evidence>
<dbReference type="SUPFAM" id="SSF89796">
    <property type="entry name" value="CoA-transferase family III (CaiB/BaiF)"/>
    <property type="match status" value="2"/>
</dbReference>
<reference evidence="2" key="1">
    <citation type="submission" date="2020-05" db="EMBL/GenBank/DDBJ databases">
        <authorList>
            <person name="Chiriac C."/>
            <person name="Salcher M."/>
            <person name="Ghai R."/>
            <person name="Kavagutti S V."/>
        </authorList>
    </citation>
    <scope>NUCLEOTIDE SEQUENCE</scope>
</reference>
<proteinExistence type="predicted"/>
<organism evidence="2">
    <name type="scientific">freshwater metagenome</name>
    <dbReference type="NCBI Taxonomy" id="449393"/>
    <lineage>
        <taxon>unclassified sequences</taxon>
        <taxon>metagenomes</taxon>
        <taxon>ecological metagenomes</taxon>
    </lineage>
</organism>
<dbReference type="Pfam" id="PF02515">
    <property type="entry name" value="CoA_transf_3"/>
    <property type="match status" value="2"/>
</dbReference>
<sequence length="760" mass="81560">MTTALDGLRVIEIGSGPAAAFAGMVMAENGAEVVKVERPGGSRDRGRPGQVVWHRGKKSVVLDLDDAKGRGDLDQLLATSDAVVIALSATTRRRLRLDGPTLCDAFPALVAATIDGFGEGGPLSHLPGTDGMLAAVSGRMASTNGYRPGPIFTPVPIASFGAAMLTVEGVLASLREVARSGHGQHVSTSLLHALTTYDMTSGHGNRTSMPSAPGQVFGVMRVPFMTAPTADGRFIQMCSRQKRHFREWLKALELEWLLDEPDLPHIPDLFPSEERLDEVADIIRARMRTRTADEWMDLFSTRDIGADPFLTAPEYLVHEQCLVNDRSKEFVDPVVGPTRQIGPLVQMSDTPSIITKPAPALGAHTELVLASARERLHPPLPDAAPLKRLPLEGITVVECGYFYATPFSSTLLAEAGARVIKVEPNAGDPGRRNWTTSYVKAMVGKESVTLDLKTDEGRAVMHELVDRADVFIHNFRPGTPERLGIGFAELIERNPRLVYVYGSCFGTVGPWSKKAGFHSSPNAISGAGFIEAGSNNPPINRTYADPASALATTAAIMIGLQGRERTGRGQYVETVMLTSMAYAVSEWGATYADKVGRVVDAGQHGFDDHARLYATADGWIYVECTTAAQRTLFDAYAGTTTASREAMIAERNTAEALDALAGQSVPAVRADGIEHGHFMLEDEHCRAVGASVETAQPDMPPFWRAGPAVRFSAAQTQLAPSPDNGQQTAAVLRDLGHDDGFIAKLDELGVTRPVGNGLPT</sequence>
<dbReference type="AlphaFoldDB" id="A0A6J6T1W0"/>
<gene>
    <name evidence="2" type="ORF">UFOPK2754_01183</name>
    <name evidence="3" type="ORF">UFOPK3139_01169</name>
    <name evidence="4" type="ORF">UFOPK3967_02433</name>
</gene>
<dbReference type="Gene3D" id="3.30.1540.10">
    <property type="entry name" value="formyl-coa transferase, domain 3"/>
    <property type="match status" value="1"/>
</dbReference>
<dbReference type="InterPro" id="IPR003673">
    <property type="entry name" value="CoA-Trfase_fam_III"/>
</dbReference>
<dbReference type="EMBL" id="CAEZYR010000036">
    <property type="protein sequence ID" value="CAB4741121.1"/>
    <property type="molecule type" value="Genomic_DNA"/>
</dbReference>
<dbReference type="PANTHER" id="PTHR48228">
    <property type="entry name" value="SUCCINYL-COA--D-CITRAMALATE COA-TRANSFERASE"/>
    <property type="match status" value="1"/>
</dbReference>
<dbReference type="InterPro" id="IPR044855">
    <property type="entry name" value="CoA-Trfase_III_dom3_sf"/>
</dbReference>
<dbReference type="GO" id="GO:0016740">
    <property type="term" value="F:transferase activity"/>
    <property type="evidence" value="ECO:0007669"/>
    <property type="project" value="UniProtKB-KW"/>
</dbReference>
<dbReference type="EMBL" id="CAFBOS010000186">
    <property type="protein sequence ID" value="CAB5014834.1"/>
    <property type="molecule type" value="Genomic_DNA"/>
</dbReference>